<feature type="domain" description="SSAP RNA binding" evidence="2">
    <location>
        <begin position="11"/>
        <end position="164"/>
    </location>
</feature>
<reference evidence="3 4" key="1">
    <citation type="submission" date="2018-06" db="EMBL/GenBank/DDBJ databases">
        <authorList>
            <consortium name="Pathogen Informatics"/>
            <person name="Doyle S."/>
        </authorList>
    </citation>
    <scope>NUCLEOTIDE SEQUENCE [LARGE SCALE GENOMIC DNA]</scope>
    <source>
        <strain evidence="3 4">NCTC10699</strain>
    </source>
</reference>
<evidence type="ECO:0000259" key="2">
    <source>
        <dbReference type="Pfam" id="PF06378"/>
    </source>
</evidence>
<sequence length="233" mass="26940">MNEITSFQGEVWKILSTIDPKGKIEKKKIPYKDKFGNEKYMELSYLSWAWAWGILMEYFPESSYVIHEDRYLPNNTVISSVTITIKKGEQEFSRYMWLPVMDNKNKAIANPDAMAINKTYMRCLAKAIAMCGLGHYIYAGEDVPNTDIDDEQKQNNPPKTVSQNHSKPTTPPSTNSTPADKFKGIINERLNQCKTKEELTALYDKLEAWVTEKHPEYLDEFSLIFNDKILSFQ</sequence>
<proteinExistence type="predicted"/>
<dbReference type="Proteomes" id="UP000254280">
    <property type="component" value="Unassembled WGS sequence"/>
</dbReference>
<evidence type="ECO:0000313" key="3">
    <source>
        <dbReference type="EMBL" id="SUB33367.1"/>
    </source>
</evidence>
<gene>
    <name evidence="3" type="ORF">NCTC10699_00983</name>
</gene>
<dbReference type="EMBL" id="UGSS01000002">
    <property type="protein sequence ID" value="SUB33367.1"/>
    <property type="molecule type" value="Genomic_DNA"/>
</dbReference>
<dbReference type="InterPro" id="IPR009425">
    <property type="entry name" value="DSRM_SSAP"/>
</dbReference>
<organism evidence="3 4">
    <name type="scientific">[Pasteurella] mairii</name>
    <dbReference type="NCBI Taxonomy" id="757"/>
    <lineage>
        <taxon>Bacteria</taxon>
        <taxon>Pseudomonadati</taxon>
        <taxon>Pseudomonadota</taxon>
        <taxon>Gammaproteobacteria</taxon>
        <taxon>Pasteurellales</taxon>
        <taxon>Pasteurellaceae</taxon>
    </lineage>
</organism>
<dbReference type="Pfam" id="PF06378">
    <property type="entry name" value="SSAP_Sak"/>
    <property type="match status" value="1"/>
</dbReference>
<protein>
    <submittedName>
        <fullName evidence="3">Protein of uncharacterized function (DUF1071)</fullName>
    </submittedName>
</protein>
<evidence type="ECO:0000256" key="1">
    <source>
        <dbReference type="SAM" id="MobiDB-lite"/>
    </source>
</evidence>
<accession>A0A379B433</accession>
<feature type="region of interest" description="Disordered" evidence="1">
    <location>
        <begin position="147"/>
        <end position="181"/>
    </location>
</feature>
<dbReference type="AlphaFoldDB" id="A0A379B433"/>
<feature type="compositionally biased region" description="Polar residues" evidence="1">
    <location>
        <begin position="154"/>
        <end position="167"/>
    </location>
</feature>
<evidence type="ECO:0000313" key="4">
    <source>
        <dbReference type="Proteomes" id="UP000254280"/>
    </source>
</evidence>
<name>A0A379B433_9PAST</name>
<keyword evidence="4" id="KW-1185">Reference proteome</keyword>